<evidence type="ECO:0000256" key="9">
    <source>
        <dbReference type="PROSITE-ProRule" id="PRU00508"/>
    </source>
</evidence>
<evidence type="ECO:0000259" key="12">
    <source>
        <dbReference type="PROSITE" id="PS51157"/>
    </source>
</evidence>
<dbReference type="Pfam" id="PF22960">
    <property type="entry name" value="WHD_UBR1"/>
    <property type="match status" value="1"/>
</dbReference>
<dbReference type="PROSITE" id="PS51157">
    <property type="entry name" value="ZF_UBR"/>
    <property type="match status" value="1"/>
</dbReference>
<comment type="similarity">
    <text evidence="8 10">Belongs to the E3 ubiquitin-protein ligase UBR1-like family.</text>
</comment>
<dbReference type="UniPathway" id="UPA00143"/>
<evidence type="ECO:0000256" key="2">
    <source>
        <dbReference type="ARBA" id="ARBA00004906"/>
    </source>
</evidence>
<comment type="pathway">
    <text evidence="2 10">Protein modification; protein ubiquitination.</text>
</comment>
<dbReference type="EC" id="2.3.2.27" evidence="10"/>
<evidence type="ECO:0000313" key="14">
    <source>
        <dbReference type="Proteomes" id="UP000095038"/>
    </source>
</evidence>
<keyword evidence="6 10" id="KW-0833">Ubl conjugation pathway</keyword>
<reference evidence="14" key="1">
    <citation type="submission" date="2016-05" db="EMBL/GenBank/DDBJ databases">
        <title>Comparative genomics of biotechnologically important yeasts.</title>
        <authorList>
            <consortium name="DOE Joint Genome Institute"/>
            <person name="Riley R."/>
            <person name="Haridas S."/>
            <person name="Wolfe K.H."/>
            <person name="Lopes M.R."/>
            <person name="Hittinger C.T."/>
            <person name="Goker M."/>
            <person name="Salamov A."/>
            <person name="Wisecaver J."/>
            <person name="Long T.M."/>
            <person name="Aerts A.L."/>
            <person name="Barry K."/>
            <person name="Choi C."/>
            <person name="Clum A."/>
            <person name="Coughlan A.Y."/>
            <person name="Deshpande S."/>
            <person name="Douglass A.P."/>
            <person name="Hanson S.J."/>
            <person name="Klenk H.-P."/>
            <person name="Labutti K."/>
            <person name="Lapidus A."/>
            <person name="Lindquist E."/>
            <person name="Lipzen A."/>
            <person name="Meier-Kolthoff J.P."/>
            <person name="Ohm R.A."/>
            <person name="Otillar R.P."/>
            <person name="Pangilinan J."/>
            <person name="Peng Y."/>
            <person name="Rokas A."/>
            <person name="Rosa C.A."/>
            <person name="Scheuner C."/>
            <person name="Sibirny A.A."/>
            <person name="Slot J.C."/>
            <person name="Stielow J.B."/>
            <person name="Sun H."/>
            <person name="Kurtzman C.P."/>
            <person name="Blackwell M."/>
            <person name="Grigoriev I.V."/>
            <person name="Jeffries T.W."/>
        </authorList>
    </citation>
    <scope>NUCLEOTIDE SEQUENCE [LARGE SCALE GENOMIC DNA]</scope>
    <source>
        <strain evidence="14">DSM 1968</strain>
    </source>
</reference>
<keyword evidence="14" id="KW-1185">Reference proteome</keyword>
<dbReference type="InParanoid" id="A0A1D2VDG0"/>
<dbReference type="InterPro" id="IPR003126">
    <property type="entry name" value="Znf_UBR"/>
</dbReference>
<dbReference type="Pfam" id="PF02207">
    <property type="entry name" value="zf-UBR"/>
    <property type="match status" value="1"/>
</dbReference>
<evidence type="ECO:0000256" key="6">
    <source>
        <dbReference type="ARBA" id="ARBA00022786"/>
    </source>
</evidence>
<feature type="region of interest" description="Disordered" evidence="11">
    <location>
        <begin position="1115"/>
        <end position="1142"/>
    </location>
</feature>
<dbReference type="InterPro" id="IPR055194">
    <property type="entry name" value="UBR1-like_WH"/>
</dbReference>
<dbReference type="GO" id="GO:0008270">
    <property type="term" value="F:zinc ion binding"/>
    <property type="evidence" value="ECO:0007669"/>
    <property type="project" value="UniProtKB-UniRule"/>
</dbReference>
<evidence type="ECO:0000256" key="4">
    <source>
        <dbReference type="ARBA" id="ARBA00022723"/>
    </source>
</evidence>
<dbReference type="FunCoup" id="A0A1D2VDG0">
    <property type="interactions" value="76"/>
</dbReference>
<accession>A0A1D2VDG0</accession>
<dbReference type="RefSeq" id="XP_020045929.1">
    <property type="nucleotide sequence ID" value="XM_020189815.2"/>
</dbReference>
<dbReference type="PANTHER" id="PTHR21497:SF24">
    <property type="entry name" value="E3 UBIQUITIN-PROTEIN LIGASE UBR1"/>
    <property type="match status" value="1"/>
</dbReference>
<dbReference type="PANTHER" id="PTHR21497">
    <property type="entry name" value="UBIQUITIN LIGASE E3 ALPHA-RELATED"/>
    <property type="match status" value="1"/>
</dbReference>
<feature type="non-terminal residue" evidence="13">
    <location>
        <position position="1"/>
    </location>
</feature>
<evidence type="ECO:0000256" key="7">
    <source>
        <dbReference type="ARBA" id="ARBA00022833"/>
    </source>
</evidence>
<evidence type="ECO:0000256" key="10">
    <source>
        <dbReference type="RuleBase" id="RU366018"/>
    </source>
</evidence>
<sequence>HLNKVCGKFFRKGELIYRCLTCSIGITRALCQNCFDQSYHKGHNIIINTSSRDNCGICDCGDSNCWKHNILPPCKINQAYLTHLKFSNYKNTFNQLTLIPSFKAHLLSIFECLLDFIIDVIATSNSTSLIPIDLDLILNLNNSLNINANYTIDISNNSSLLKDVYNDTDKNISKFYLILYNDNSKQYQNALIKLQQATLKLPEFNKMVLNNLSKNGRSIVLASPDLNFLIERKKILDEYNLNSIVKSFKDFFREEMAFAIVNYFKDLTSDAFFDDFSIISQLLSTALLKKWNPDNTAINPVAIKYPFLATLDKNKIRNLFSVLPNSPNSIDNSHWSISNLKDWNLDLEFSKEVQYDPSFTLHNYQSSFNGSRFQYLVYFDMRLWKNFRYILHELYIKSWMVSSNTKSLICCQYTDIYPIIADLYLNFDRDMDFSTMNKLSTQLFSNDIDSTLIAEHGDLTNFLAGIYGLLTTGHIQTFKSLNIKDHIFPQSLRSRKWSQLFIDFNFLIQSNRNVEIFFEKNFLYQLVDVALLFHGIPVIKREAKEHVEYENPEYTIYYHACLIISQLIESITRSSTKLDSELRHETLKTALGYLILRYSDILNNQYVGSNMDQNDLQLTYNYKTIKIDPFVEDDDDYYNDNKVSFLHPLFSFMSWVIEYADFDDPVKINNIIYSNGANDPYIFSKIADYSLRTVVLIAQIKCNHWVRNGFTVRSQMNSYISSGFKEYCFSRDLYLIRVFAMLDEPDVVVSTIFDRWCLIEWAKGDHNFVDVYEASKLPYIVEECLVFFIQLLIERNHINYNSLQDINDKEKEKILCEYIKRELIHILCFKPLIYSKIVSFFPDNIVTDKKFLDVLKKISTFIPPTTTAFGSYKLKEKYYNELDPYHSYTQKYETEKIYKEKMAKKLGISPEKVVITPKLEKLNSLFIDFPRFTISSLFFEFLFSSLHFCTQNSLEELNGNKSENDLVVRNNVDGILNATLHLIHICALENHHYYNNSFVECCFKNLHKVKVDNTEISNDCLASVLYCLLVSLTYSAYHSKIRAIFKVFINESESKKVLDFLNRTFDGFDPSILDLEPVDPSGASENERKKKIAAARKAKVLAAFKRNQNKFMANNQKDMKNFSKGNKRRSSKSSHLNLSSNQEGWNFPEECCILCQMSDKPNDVFGVMGYISETSIFRNVPFNDKYWFFLGFSGTLNLDEQQSDKDFFDNPDRVSKYLKLIENKSVVGPGFPTEFCEIKSKQIFSSCGHGVHFSCFDDYISSSKDRQSLITKTIPENAANKEFLCPLCKSINNMIIPVFWNKNSRSLTKFLEFSENKTNKIEETKDKTYDLFEGLKSFQDVETIKKKLNKSGIKDFKQDITMEIFKEENCLSNNYKEIFLEDKNKVKREKLKKLIEKINKAISVITMTFSDDSLNELICNTISSIEISLRGFGILDSNGGGSFPGSGDSINLKKNIKLVPHQISHQNLTSLRLLNKNKNKNKTILISDKIMSVGKNRDYLKIINNFRKISSNSEIFHQILDNQNFFKRLISTIQMKVYNIPFKIVIRVFFMCEIFQILLKVIFNLINNFDLLSFNDKKPRAYNVRDEFISDFDFREYLNNFESENERQSERMVDNLKIKEETFYILLIKCLLPFLRRSSIYVFIKCPNDEDNEKKEIDKLCEYLKIPKIEEMLGIIDDENTFEGEKFQEFLKYLERYSNLNLRTFRFNQHFNEYDEFLNIEFPNRYKLINLPKKLDRIYSQFLYKRFEDYSIVPAICLFCNKVLMVQEESVDHEEGECSVHYQFDCVKKCGLFFLPKNLAFLILVDGMGTFMETPYLDEHGEINKEINIRRGNRLVLSEEKYNNFMKDVWLDHNEKKFITRKVENTTDIGGWETL</sequence>
<protein>
    <recommendedName>
        <fullName evidence="10">E3 ubiquitin-protein ligase</fullName>
        <ecNumber evidence="10">2.3.2.27</ecNumber>
    </recommendedName>
</protein>
<keyword evidence="7 10" id="KW-0862">Zinc</keyword>
<name>A0A1D2VDG0_9ASCO</name>
<dbReference type="GO" id="GO:0005737">
    <property type="term" value="C:cytoplasm"/>
    <property type="evidence" value="ECO:0007669"/>
    <property type="project" value="TreeGrafter"/>
</dbReference>
<dbReference type="GO" id="GO:0071596">
    <property type="term" value="P:ubiquitin-dependent protein catabolic process via the N-end rule pathway"/>
    <property type="evidence" value="ECO:0007669"/>
    <property type="project" value="UniProtKB-UniRule"/>
</dbReference>
<evidence type="ECO:0000256" key="5">
    <source>
        <dbReference type="ARBA" id="ARBA00022771"/>
    </source>
</evidence>
<evidence type="ECO:0000256" key="11">
    <source>
        <dbReference type="SAM" id="MobiDB-lite"/>
    </source>
</evidence>
<dbReference type="OrthoDB" id="26387at2759"/>
<dbReference type="GO" id="GO:0061630">
    <property type="term" value="F:ubiquitin protein ligase activity"/>
    <property type="evidence" value="ECO:0007669"/>
    <property type="project" value="UniProtKB-UniRule"/>
</dbReference>
<dbReference type="GeneID" id="30963451"/>
<dbReference type="SMART" id="SM00396">
    <property type="entry name" value="ZnF_UBR1"/>
    <property type="match status" value="1"/>
</dbReference>
<dbReference type="InterPro" id="IPR044046">
    <property type="entry name" value="E3_ligase_UBR-like_C"/>
</dbReference>
<evidence type="ECO:0000313" key="13">
    <source>
        <dbReference type="EMBL" id="ODV59622.1"/>
    </source>
</evidence>
<dbReference type="GO" id="GO:0000151">
    <property type="term" value="C:ubiquitin ligase complex"/>
    <property type="evidence" value="ECO:0007669"/>
    <property type="project" value="TreeGrafter"/>
</dbReference>
<dbReference type="GO" id="GO:0016567">
    <property type="term" value="P:protein ubiquitination"/>
    <property type="evidence" value="ECO:0007669"/>
    <property type="project" value="UniProtKB-UniRule"/>
</dbReference>
<gene>
    <name evidence="13" type="ORF">ASCRUDRAFT_23946</name>
</gene>
<dbReference type="Gene3D" id="2.10.110.30">
    <property type="match status" value="1"/>
</dbReference>
<evidence type="ECO:0000256" key="1">
    <source>
        <dbReference type="ARBA" id="ARBA00000900"/>
    </source>
</evidence>
<evidence type="ECO:0000256" key="8">
    <source>
        <dbReference type="ARBA" id="ARBA00046341"/>
    </source>
</evidence>
<dbReference type="FunFam" id="2.10.110.30:FF:000002">
    <property type="entry name" value="Putative e3 ubiquitin-protein ligase ubr3"/>
    <property type="match status" value="1"/>
</dbReference>
<feature type="non-terminal residue" evidence="13">
    <location>
        <position position="1875"/>
    </location>
</feature>
<keyword evidence="4 10" id="KW-0479">Metal-binding</keyword>
<proteinExistence type="inferred from homology"/>
<dbReference type="CDD" id="cd19672">
    <property type="entry name" value="UBR-box_UBR1_like"/>
    <property type="match status" value="1"/>
</dbReference>
<keyword evidence="5 10" id="KW-0863">Zinc-finger</keyword>
<dbReference type="InterPro" id="IPR039164">
    <property type="entry name" value="UBR1-like"/>
</dbReference>
<dbReference type="STRING" id="1344418.A0A1D2VDG0"/>
<feature type="zinc finger region" description="UBR-type" evidence="9">
    <location>
        <begin position="4"/>
        <end position="79"/>
    </location>
</feature>
<dbReference type="EMBL" id="KV454485">
    <property type="protein sequence ID" value="ODV59622.1"/>
    <property type="molecule type" value="Genomic_DNA"/>
</dbReference>
<keyword evidence="3 10" id="KW-0808">Transferase</keyword>
<organism evidence="13 14">
    <name type="scientific">Ascoidea rubescens DSM 1968</name>
    <dbReference type="NCBI Taxonomy" id="1344418"/>
    <lineage>
        <taxon>Eukaryota</taxon>
        <taxon>Fungi</taxon>
        <taxon>Dikarya</taxon>
        <taxon>Ascomycota</taxon>
        <taxon>Saccharomycotina</taxon>
        <taxon>Saccharomycetes</taxon>
        <taxon>Ascoideaceae</taxon>
        <taxon>Ascoidea</taxon>
    </lineage>
</organism>
<feature type="domain" description="UBR-type" evidence="12">
    <location>
        <begin position="4"/>
        <end position="79"/>
    </location>
</feature>
<comment type="function">
    <text evidence="10">Ubiquitin ligase protein which is a component of the N-end rule pathway. Recognizes and binds to proteins bearing specific N-terminal residues that are destabilizing according to the N-end rule, leading to their ubiquitination and subsequent degradation.</text>
</comment>
<evidence type="ECO:0000256" key="3">
    <source>
        <dbReference type="ARBA" id="ARBA00022679"/>
    </source>
</evidence>
<dbReference type="Pfam" id="PF18995">
    <property type="entry name" value="PRT6_C"/>
    <property type="match status" value="1"/>
</dbReference>
<comment type="catalytic activity">
    <reaction evidence="1 10">
        <text>S-ubiquitinyl-[E2 ubiquitin-conjugating enzyme]-L-cysteine + [acceptor protein]-L-lysine = [E2 ubiquitin-conjugating enzyme]-L-cysteine + N(6)-ubiquitinyl-[acceptor protein]-L-lysine.</text>
        <dbReference type="EC" id="2.3.2.27"/>
    </reaction>
</comment>
<dbReference type="Proteomes" id="UP000095038">
    <property type="component" value="Unassembled WGS sequence"/>
</dbReference>